<organism evidence="3 4">
    <name type="scientific">Rhodamnia argentea</name>
    <dbReference type="NCBI Taxonomy" id="178133"/>
    <lineage>
        <taxon>Eukaryota</taxon>
        <taxon>Viridiplantae</taxon>
        <taxon>Streptophyta</taxon>
        <taxon>Embryophyta</taxon>
        <taxon>Tracheophyta</taxon>
        <taxon>Spermatophyta</taxon>
        <taxon>Magnoliopsida</taxon>
        <taxon>eudicotyledons</taxon>
        <taxon>Gunneridae</taxon>
        <taxon>Pentapetalae</taxon>
        <taxon>rosids</taxon>
        <taxon>malvids</taxon>
        <taxon>Myrtales</taxon>
        <taxon>Myrtaceae</taxon>
        <taxon>Myrtoideae</taxon>
        <taxon>Myrteae</taxon>
        <taxon>Australasian group</taxon>
        <taxon>Rhodamnia</taxon>
    </lineage>
</organism>
<dbReference type="Proteomes" id="UP000827889">
    <property type="component" value="Chromosome 1"/>
</dbReference>
<dbReference type="PANTHER" id="PTHR33232">
    <property type="entry name" value="PROTEIN SIEVE ELEMENT OCCLUSION B-LIKE"/>
    <property type="match status" value="1"/>
</dbReference>
<dbReference type="GeneID" id="115743401"/>
<dbReference type="GO" id="GO:0010088">
    <property type="term" value="P:phloem development"/>
    <property type="evidence" value="ECO:0007669"/>
    <property type="project" value="InterPro"/>
</dbReference>
<dbReference type="PANTHER" id="PTHR33232:SF9">
    <property type="entry name" value="PROTEIN SIEVE ELEMENT OCCLUSION B"/>
    <property type="match status" value="1"/>
</dbReference>
<feature type="domain" description="Sieve element occlusion C-terminal" evidence="2">
    <location>
        <begin position="540"/>
        <end position="677"/>
    </location>
</feature>
<evidence type="ECO:0000259" key="1">
    <source>
        <dbReference type="Pfam" id="PF14576"/>
    </source>
</evidence>
<dbReference type="Pfam" id="PF14577">
    <property type="entry name" value="SEO_C"/>
    <property type="match status" value="1"/>
</dbReference>
<dbReference type="RefSeq" id="XP_030534021.2">
    <property type="nucleotide sequence ID" value="XM_030678161.2"/>
</dbReference>
<dbReference type="InterPro" id="IPR039299">
    <property type="entry name" value="SEOA"/>
</dbReference>
<dbReference type="InterPro" id="IPR027942">
    <property type="entry name" value="SEO_N"/>
</dbReference>
<evidence type="ECO:0000313" key="3">
    <source>
        <dbReference type="Proteomes" id="UP000827889"/>
    </source>
</evidence>
<dbReference type="KEGG" id="rarg:115743401"/>
<proteinExistence type="predicted"/>
<dbReference type="InterPro" id="IPR027944">
    <property type="entry name" value="SEO_C"/>
</dbReference>
<reference evidence="4" key="2">
    <citation type="submission" date="2025-08" db="UniProtKB">
        <authorList>
            <consortium name="RefSeq"/>
        </authorList>
    </citation>
    <scope>IDENTIFICATION</scope>
    <source>
        <tissue evidence="4">Leaf</tissue>
    </source>
</reference>
<accession>A0A8B8PGU0</accession>
<gene>
    <name evidence="4" type="primary">LOC115743401</name>
</gene>
<evidence type="ECO:0000259" key="2">
    <source>
        <dbReference type="Pfam" id="PF14577"/>
    </source>
</evidence>
<dbReference type="AlphaFoldDB" id="A0A8B8PGU0"/>
<feature type="domain" description="Sieve element occlusion N-terminal" evidence="1">
    <location>
        <begin position="33"/>
        <end position="316"/>
    </location>
</feature>
<evidence type="ECO:0000313" key="4">
    <source>
        <dbReference type="RefSeq" id="XP_030534021.2"/>
    </source>
</evidence>
<name>A0A8B8PGU0_9MYRT</name>
<dbReference type="Pfam" id="PF14576">
    <property type="entry name" value="SEO_N"/>
    <property type="match status" value="1"/>
</dbReference>
<keyword evidence="3" id="KW-1185">Reference proteome</keyword>
<sequence>MSGQSISVAPGRQSSKPHQFDQNMFTNLLAILDDQTFMKEILDTHAPDERDVDVQSLFHLVEEILGEATAIVDSIVDRKGTRGSGSPAFKPLKEGTQGYGSPAFEPLKESFNPTLAAINEVACQITCKALDTNNVRKTLESLFNELLSYSWVTKAVIALSSLALSYGDFWRLARTPPSDKLAELTAILKGLPAITNPSNRQKIQVYGDLNERIKTTLTMTKCIVDFEHDSKGFPELSTMIDLPSSIYRIIIGVLACSIQFTSLISLVDDYKGKDLPALDRKVNGIYLAIKGQSDIIKHKKEEIEEERRLKRIFKKPTDNVALIRALFYIKNDPQPLVIGSELNIKYQVESLRRKNVMVLISDLNMSHDDLSILKKIYSDPKFKEHRYEIVWVPIIDREGKEVNDQFQKLRVQMPWYSVFSLGLIYKLAIKIMKEEWQLRQETTVTVLDPQGRVSVQNAMSITRFWGLGPILFPGHPWMADGNFFALLVTDEIFPDRHEIMKPENYILLYGAEDGQAIQDIEKPLQKIKGDGIPLVSRKVINMPLFWRHLGSLMHLILTWKIDENMREALMRDVLNLYTNLKKDRGFAVLTKGSQIVTNDSIVTVTDVLSQYETNWKKQVKEERKDFDKAFVDVRNRLNDHPPCLNFYIPTTVADIPGYVKCPDCQGKMKTYVNCECCCRGAHIVNH</sequence>
<protein>
    <submittedName>
        <fullName evidence="4">Protein SIEVE ELEMENT OCCLUSION B-like</fullName>
    </submittedName>
</protein>
<reference evidence="3" key="1">
    <citation type="submission" date="2025-05" db="UniProtKB">
        <authorList>
            <consortium name="RefSeq"/>
        </authorList>
    </citation>
    <scope>NUCLEOTIDE SEQUENCE [LARGE SCALE GENOMIC DNA]</scope>
</reference>